<feature type="compositionally biased region" description="Basic and acidic residues" evidence="1">
    <location>
        <begin position="7"/>
        <end position="16"/>
    </location>
</feature>
<gene>
    <name evidence="3" type="ORF">GCM10018781_14870</name>
</gene>
<keyword evidence="2" id="KW-1133">Transmembrane helix</keyword>
<evidence type="ECO:0000313" key="4">
    <source>
        <dbReference type="Proteomes" id="UP000617734"/>
    </source>
</evidence>
<dbReference type="Proteomes" id="UP000617734">
    <property type="component" value="Unassembled WGS sequence"/>
</dbReference>
<reference evidence="3" key="2">
    <citation type="submission" date="2020-09" db="EMBL/GenBank/DDBJ databases">
        <authorList>
            <person name="Sun Q."/>
            <person name="Ohkuma M."/>
        </authorList>
    </citation>
    <scope>NUCLEOTIDE SEQUENCE</scope>
    <source>
        <strain evidence="3">JCM 4646</strain>
    </source>
</reference>
<keyword evidence="4" id="KW-1185">Reference proteome</keyword>
<organism evidence="3 4">
    <name type="scientific">Kitasatospora indigofera</name>
    <dbReference type="NCBI Taxonomy" id="67307"/>
    <lineage>
        <taxon>Bacteria</taxon>
        <taxon>Bacillati</taxon>
        <taxon>Actinomycetota</taxon>
        <taxon>Actinomycetes</taxon>
        <taxon>Kitasatosporales</taxon>
        <taxon>Streptomycetaceae</taxon>
        <taxon>Kitasatospora</taxon>
    </lineage>
</organism>
<evidence type="ECO:0000256" key="2">
    <source>
        <dbReference type="SAM" id="Phobius"/>
    </source>
</evidence>
<feature type="transmembrane region" description="Helical" evidence="2">
    <location>
        <begin position="41"/>
        <end position="65"/>
    </location>
</feature>
<protein>
    <submittedName>
        <fullName evidence="3">Uncharacterized protein</fullName>
    </submittedName>
</protein>
<keyword evidence="2" id="KW-0812">Transmembrane</keyword>
<comment type="caution">
    <text evidence="3">The sequence shown here is derived from an EMBL/GenBank/DDBJ whole genome shotgun (WGS) entry which is preliminary data.</text>
</comment>
<accession>A0A919FFL4</accession>
<dbReference type="AlphaFoldDB" id="A0A919FFL4"/>
<keyword evidence="2" id="KW-0472">Membrane</keyword>
<feature type="transmembrane region" description="Helical" evidence="2">
    <location>
        <begin position="85"/>
        <end position="106"/>
    </location>
</feature>
<name>A0A919FFL4_9ACTN</name>
<proteinExistence type="predicted"/>
<evidence type="ECO:0000313" key="3">
    <source>
        <dbReference type="EMBL" id="GHH64195.1"/>
    </source>
</evidence>
<feature type="region of interest" description="Disordered" evidence="1">
    <location>
        <begin position="1"/>
        <end position="30"/>
    </location>
</feature>
<reference evidence="3" key="1">
    <citation type="journal article" date="2014" name="Int. J. Syst. Evol. Microbiol.">
        <title>Complete genome sequence of Corynebacterium casei LMG S-19264T (=DSM 44701T), isolated from a smear-ripened cheese.</title>
        <authorList>
            <consortium name="US DOE Joint Genome Institute (JGI-PGF)"/>
            <person name="Walter F."/>
            <person name="Albersmeier A."/>
            <person name="Kalinowski J."/>
            <person name="Ruckert C."/>
        </authorList>
    </citation>
    <scope>NUCLEOTIDE SEQUENCE</scope>
    <source>
        <strain evidence="3">JCM 4646</strain>
    </source>
</reference>
<dbReference type="EMBL" id="BNBO01000005">
    <property type="protein sequence ID" value="GHH64195.1"/>
    <property type="molecule type" value="Genomic_DNA"/>
</dbReference>
<evidence type="ECO:0000256" key="1">
    <source>
        <dbReference type="SAM" id="MobiDB-lite"/>
    </source>
</evidence>
<sequence>MLRGGLGRREPGHQGEDPVEEGGQHPAAVPGLGRRRRALRAVTGVGVLGVGVLTGVRLLGVRLLTGVRLLGVRLLTGVRLLGVRLLTGVRLLGVRLRLLGVGLCGVRLRQVRLRRRPVRAGCRVLVRTLAGLTLRV</sequence>